<organism evidence="1 2">
    <name type="scientific">Puccinia coronata f. sp. avenae</name>
    <dbReference type="NCBI Taxonomy" id="200324"/>
    <lineage>
        <taxon>Eukaryota</taxon>
        <taxon>Fungi</taxon>
        <taxon>Dikarya</taxon>
        <taxon>Basidiomycota</taxon>
        <taxon>Pucciniomycotina</taxon>
        <taxon>Pucciniomycetes</taxon>
        <taxon>Pucciniales</taxon>
        <taxon>Pucciniaceae</taxon>
        <taxon>Puccinia</taxon>
    </lineage>
</organism>
<name>A0A2N5U928_9BASI</name>
<proteinExistence type="predicted"/>
<reference evidence="1 2" key="1">
    <citation type="submission" date="2017-11" db="EMBL/GenBank/DDBJ databases">
        <title>De novo assembly and phasing of dikaryotic genomes from two isolates of Puccinia coronata f. sp. avenae, the causal agent of oat crown rust.</title>
        <authorList>
            <person name="Miller M.E."/>
            <person name="Zhang Y."/>
            <person name="Omidvar V."/>
            <person name="Sperschneider J."/>
            <person name="Schwessinger B."/>
            <person name="Raley C."/>
            <person name="Palmer J.M."/>
            <person name="Garnica D."/>
            <person name="Upadhyaya N."/>
            <person name="Rathjen J."/>
            <person name="Taylor J.M."/>
            <person name="Park R.F."/>
            <person name="Dodds P.N."/>
            <person name="Hirsch C.D."/>
            <person name="Kianian S.F."/>
            <person name="Figueroa M."/>
        </authorList>
    </citation>
    <scope>NUCLEOTIDE SEQUENCE [LARGE SCALE GENOMIC DNA]</scope>
    <source>
        <strain evidence="1">12NC29</strain>
    </source>
</reference>
<dbReference type="EMBL" id="PGCJ01000281">
    <property type="protein sequence ID" value="PLW34239.1"/>
    <property type="molecule type" value="Genomic_DNA"/>
</dbReference>
<evidence type="ECO:0000313" key="2">
    <source>
        <dbReference type="Proteomes" id="UP000235388"/>
    </source>
</evidence>
<gene>
    <name evidence="1" type="ORF">PCANC_19484</name>
</gene>
<protein>
    <submittedName>
        <fullName evidence="1">Uncharacterized protein</fullName>
    </submittedName>
</protein>
<keyword evidence="2" id="KW-1185">Reference proteome</keyword>
<evidence type="ECO:0000313" key="1">
    <source>
        <dbReference type="EMBL" id="PLW34239.1"/>
    </source>
</evidence>
<dbReference type="Proteomes" id="UP000235388">
    <property type="component" value="Unassembled WGS sequence"/>
</dbReference>
<comment type="caution">
    <text evidence="1">The sequence shown here is derived from an EMBL/GenBank/DDBJ whole genome shotgun (WGS) entry which is preliminary data.</text>
</comment>
<accession>A0A2N5U928</accession>
<dbReference type="AlphaFoldDB" id="A0A2N5U928"/>
<sequence length="90" mass="10303">MVEVSLVRISITFINCKRRLGVRWQFRNSQTKILCRGRCLFIQEEKLGGIDHRALFIDEAEGKAKFSTQVANLSAKIKSNKIKHVGTIEK</sequence>